<keyword evidence="2" id="KW-0813">Transport</keyword>
<proteinExistence type="predicted"/>
<comment type="caution">
    <text evidence="13">The sequence shown here is derived from an EMBL/GenBank/DDBJ whole genome shotgun (WGS) entry which is preliminary data.</text>
</comment>
<dbReference type="PANTHER" id="PTHR30329:SF21">
    <property type="entry name" value="LIPOPROTEIN YIAD-RELATED"/>
    <property type="match status" value="1"/>
</dbReference>
<name>A0ABQ6LVR2_9GAMM</name>
<feature type="domain" description="OmpA-like" evidence="12">
    <location>
        <begin position="232"/>
        <end position="350"/>
    </location>
</feature>
<evidence type="ECO:0000313" key="13">
    <source>
        <dbReference type="EMBL" id="GMG86189.1"/>
    </source>
</evidence>
<keyword evidence="3" id="KW-1134">Transmembrane beta strand</keyword>
<keyword evidence="8 10" id="KW-0472">Membrane</keyword>
<dbReference type="EMBL" id="BSYJ01000001">
    <property type="protein sequence ID" value="GMG86189.1"/>
    <property type="molecule type" value="Genomic_DNA"/>
</dbReference>
<dbReference type="InterPro" id="IPR050330">
    <property type="entry name" value="Bact_OuterMem_StrucFunc"/>
</dbReference>
<feature type="signal peptide" evidence="11">
    <location>
        <begin position="1"/>
        <end position="22"/>
    </location>
</feature>
<evidence type="ECO:0000256" key="10">
    <source>
        <dbReference type="PROSITE-ProRule" id="PRU00473"/>
    </source>
</evidence>
<keyword evidence="9" id="KW-0998">Cell outer membrane</keyword>
<evidence type="ECO:0000256" key="2">
    <source>
        <dbReference type="ARBA" id="ARBA00022448"/>
    </source>
</evidence>
<evidence type="ECO:0000313" key="14">
    <source>
        <dbReference type="Proteomes" id="UP001224392"/>
    </source>
</evidence>
<dbReference type="Pfam" id="PF13505">
    <property type="entry name" value="OMP_b-brl"/>
    <property type="match status" value="1"/>
</dbReference>
<dbReference type="InterPro" id="IPR006664">
    <property type="entry name" value="OMP_bac"/>
</dbReference>
<keyword evidence="5 11" id="KW-0732">Signal</keyword>
<evidence type="ECO:0000256" key="1">
    <source>
        <dbReference type="ARBA" id="ARBA00004571"/>
    </source>
</evidence>
<feature type="chain" id="PRO_5046692031" evidence="11">
    <location>
        <begin position="23"/>
        <end position="356"/>
    </location>
</feature>
<protein>
    <submittedName>
        <fullName evidence="13">OmpA family protein</fullName>
    </submittedName>
</protein>
<keyword evidence="14" id="KW-1185">Reference proteome</keyword>
<evidence type="ECO:0000256" key="4">
    <source>
        <dbReference type="ARBA" id="ARBA00022692"/>
    </source>
</evidence>
<dbReference type="PROSITE" id="PS51123">
    <property type="entry name" value="OMPA_2"/>
    <property type="match status" value="1"/>
</dbReference>
<keyword evidence="7" id="KW-0626">Porin</keyword>
<evidence type="ECO:0000256" key="11">
    <source>
        <dbReference type="SAM" id="SignalP"/>
    </source>
</evidence>
<dbReference type="Proteomes" id="UP001224392">
    <property type="component" value="Unassembled WGS sequence"/>
</dbReference>
<evidence type="ECO:0000256" key="8">
    <source>
        <dbReference type="ARBA" id="ARBA00023136"/>
    </source>
</evidence>
<keyword evidence="4" id="KW-0812">Transmembrane</keyword>
<dbReference type="Gene3D" id="2.40.160.20">
    <property type="match status" value="1"/>
</dbReference>
<dbReference type="Pfam" id="PF00691">
    <property type="entry name" value="OmpA"/>
    <property type="match status" value="1"/>
</dbReference>
<gene>
    <name evidence="13" type="ORF">MNKW57_05100</name>
</gene>
<sequence length="356" mass="39187">MRKLKGFSALLLSASVAVAVQAQETHQAEITGMVGWDFIDSDRDLENGETASLGFGYVLNEDWTVEAFAQWLDSEHDDTGFDVDGRQYRLDALYHFAPSGDQGQWRTFVLFGAGDQKFEFGSASRDHDETFANVGLGFKYRLSSCWQLRADARTLYSLDEEDMDFGLNFGISYLLGARAPAPVPVMPAPVPAPAPEPVVEQDSDGDGVPDRDDKCLNTPYGSKVNAEGCVLVRARDIRFDLSLRFAHDSDVIESHDPADVQQLVEYMERYGEARIVVEGHTDSSGSAAYNKRLSERRAAAMVRLLTGQYGIDPARLSSVGYGEERPIADNSTEQGRAANRRVVGKVAVTVEEPVTE</sequence>
<evidence type="ECO:0000256" key="6">
    <source>
        <dbReference type="ARBA" id="ARBA00023065"/>
    </source>
</evidence>
<dbReference type="InterPro" id="IPR011250">
    <property type="entry name" value="OMP/PagP_B-barrel"/>
</dbReference>
<dbReference type="SUPFAM" id="SSF103088">
    <property type="entry name" value="OmpA-like"/>
    <property type="match status" value="1"/>
</dbReference>
<evidence type="ECO:0000256" key="3">
    <source>
        <dbReference type="ARBA" id="ARBA00022452"/>
    </source>
</evidence>
<dbReference type="InterPro" id="IPR006665">
    <property type="entry name" value="OmpA-like"/>
</dbReference>
<evidence type="ECO:0000259" key="12">
    <source>
        <dbReference type="PROSITE" id="PS51123"/>
    </source>
</evidence>
<reference evidence="13 14" key="1">
    <citation type="submission" date="2023-04" db="EMBL/GenBank/DDBJ databases">
        <title>Marinobulbifer ophiurae gen. nov., sp. Nov., isolate from tissue of brittle star Ophioplocus japonicus.</title>
        <authorList>
            <person name="Kawano K."/>
            <person name="Sawayama S."/>
            <person name="Nakagawa S."/>
        </authorList>
    </citation>
    <scope>NUCLEOTIDE SEQUENCE [LARGE SCALE GENOMIC DNA]</scope>
    <source>
        <strain evidence="13 14">NKW57</strain>
    </source>
</reference>
<comment type="subcellular location">
    <subcellularLocation>
        <location evidence="1">Cell outer membrane</location>
        <topology evidence="1">Multi-pass membrane protein</topology>
    </subcellularLocation>
</comment>
<dbReference type="RefSeq" id="WP_285762694.1">
    <property type="nucleotide sequence ID" value="NZ_BSYJ01000001.1"/>
</dbReference>
<evidence type="ECO:0000256" key="7">
    <source>
        <dbReference type="ARBA" id="ARBA00023114"/>
    </source>
</evidence>
<dbReference type="InterPro" id="IPR027385">
    <property type="entry name" value="Beta-barrel_OMP"/>
</dbReference>
<evidence type="ECO:0000256" key="5">
    <source>
        <dbReference type="ARBA" id="ARBA00022729"/>
    </source>
</evidence>
<dbReference type="PANTHER" id="PTHR30329">
    <property type="entry name" value="STATOR ELEMENT OF FLAGELLAR MOTOR COMPLEX"/>
    <property type="match status" value="1"/>
</dbReference>
<dbReference type="InterPro" id="IPR036737">
    <property type="entry name" value="OmpA-like_sf"/>
</dbReference>
<evidence type="ECO:0000256" key="9">
    <source>
        <dbReference type="ARBA" id="ARBA00023237"/>
    </source>
</evidence>
<accession>A0ABQ6LVR2</accession>
<keyword evidence="6" id="KW-0406">Ion transport</keyword>
<dbReference type="PRINTS" id="PR01021">
    <property type="entry name" value="OMPADOMAIN"/>
</dbReference>
<organism evidence="13 14">
    <name type="scientific">Biformimicrobium ophioploci</name>
    <dbReference type="NCBI Taxonomy" id="3036711"/>
    <lineage>
        <taxon>Bacteria</taxon>
        <taxon>Pseudomonadati</taxon>
        <taxon>Pseudomonadota</taxon>
        <taxon>Gammaproteobacteria</taxon>
        <taxon>Cellvibrionales</taxon>
        <taxon>Microbulbiferaceae</taxon>
        <taxon>Biformimicrobium</taxon>
    </lineage>
</organism>
<dbReference type="SUPFAM" id="SSF56925">
    <property type="entry name" value="OMPA-like"/>
    <property type="match status" value="1"/>
</dbReference>
<dbReference type="Gene3D" id="3.30.1330.60">
    <property type="entry name" value="OmpA-like domain"/>
    <property type="match status" value="1"/>
</dbReference>
<dbReference type="CDD" id="cd07185">
    <property type="entry name" value="OmpA_C-like"/>
    <property type="match status" value="1"/>
</dbReference>